<comment type="caution">
    <text evidence="4">The sequence shown here is derived from an EMBL/GenBank/DDBJ whole genome shotgun (WGS) entry which is preliminary data.</text>
</comment>
<feature type="region of interest" description="Disordered" evidence="2">
    <location>
        <begin position="670"/>
        <end position="707"/>
    </location>
</feature>
<dbReference type="Proteomes" id="UP001634394">
    <property type="component" value="Unassembled WGS sequence"/>
</dbReference>
<keyword evidence="5" id="KW-1185">Reference proteome</keyword>
<gene>
    <name evidence="4" type="ORF">ACJMK2_019231</name>
</gene>
<evidence type="ECO:0000256" key="1">
    <source>
        <dbReference type="PROSITE-ProRule" id="PRU00024"/>
    </source>
</evidence>
<feature type="compositionally biased region" description="Basic and acidic residues" evidence="2">
    <location>
        <begin position="670"/>
        <end position="684"/>
    </location>
</feature>
<dbReference type="Pfam" id="PF00643">
    <property type="entry name" value="zf-B_box"/>
    <property type="match status" value="1"/>
</dbReference>
<organism evidence="4 5">
    <name type="scientific">Sinanodonta woodiana</name>
    <name type="common">Chinese pond mussel</name>
    <name type="synonym">Anodonta woodiana</name>
    <dbReference type="NCBI Taxonomy" id="1069815"/>
    <lineage>
        <taxon>Eukaryota</taxon>
        <taxon>Metazoa</taxon>
        <taxon>Spiralia</taxon>
        <taxon>Lophotrochozoa</taxon>
        <taxon>Mollusca</taxon>
        <taxon>Bivalvia</taxon>
        <taxon>Autobranchia</taxon>
        <taxon>Heteroconchia</taxon>
        <taxon>Palaeoheterodonta</taxon>
        <taxon>Unionida</taxon>
        <taxon>Unionoidea</taxon>
        <taxon>Unionidae</taxon>
        <taxon>Unioninae</taxon>
        <taxon>Sinanodonta</taxon>
    </lineage>
</organism>
<protein>
    <recommendedName>
        <fullName evidence="3">B box-type domain-containing protein</fullName>
    </recommendedName>
</protein>
<sequence>MDDLEDYIKHHTVESTVPSSVPRHYSNRAEIDHSAPHCSKGTIEVEHHASLPVQFIDLSDGDDKVPFKEEANQYTNMQPTIAVEDIVKKATSGTNFCSLHVLEKFEESIVCATCEELICPLCMRDQHRKHQILSLNAVTEFHAARNALQERAEKLANYQKIVSDMHNSRVQHVAKIQMSTSKISQTIKTSIEELIADIIEKYDEIVAYISNYEESCLKKLFNELETLQELENLANPLCKTVNASLRKLDSHWNAQYTMLEEKVEEACQKCGDSLSSLPSISPETITLPEEKFSKVAHSIVTFKQICGKLHPEVTNIIVLNKVKVTEELKKCDSLKTPDSMVETAKKIQQLEPIEMERNFTKIIHVPYQRQPTQQVDVFKKKDGKGVKSVYENNNSKQHSSVRERILEGYLPQHREFKLVSFDILSIEKGCGVMIKTGSWFSAHIQILIGKLTNIGITEESQTDPNIFTIRIFNDPLKIKKFEFAQDRIIKEICSSNEIVCHFRLDQSGEMSNELYRELVSLKNIASFRMFDSKFLSGSMVRENCLKLPKLPESTIVQKVTPNNPRKSGELVEGYMSECGDVHSRKKVDWTVYLPDSAVYNKLSASTPKRSGGGIPIVHEESKRLEKINKPSQNTSVTNHRQVLMPKYSATSTTGKPDCITVSLAGENQIEHKTVKIEPDLSDSTRKRKGGIEPDQSDNPRKKISGNL</sequence>
<keyword evidence="1" id="KW-0862">Zinc</keyword>
<evidence type="ECO:0000256" key="2">
    <source>
        <dbReference type="SAM" id="MobiDB-lite"/>
    </source>
</evidence>
<dbReference type="Gene3D" id="3.30.160.60">
    <property type="entry name" value="Classic Zinc Finger"/>
    <property type="match status" value="1"/>
</dbReference>
<dbReference type="InterPro" id="IPR000315">
    <property type="entry name" value="Znf_B-box"/>
</dbReference>
<keyword evidence="1" id="KW-0479">Metal-binding</keyword>
<name>A0ABD3UH77_SINWO</name>
<accession>A0ABD3UH77</accession>
<dbReference type="EMBL" id="JBJQND010000016">
    <property type="protein sequence ID" value="KAL3848367.1"/>
    <property type="molecule type" value="Genomic_DNA"/>
</dbReference>
<dbReference type="PROSITE" id="PS50119">
    <property type="entry name" value="ZF_BBOX"/>
    <property type="match status" value="1"/>
</dbReference>
<dbReference type="GO" id="GO:0008270">
    <property type="term" value="F:zinc ion binding"/>
    <property type="evidence" value="ECO:0007669"/>
    <property type="project" value="UniProtKB-KW"/>
</dbReference>
<dbReference type="SUPFAM" id="SSF57845">
    <property type="entry name" value="B-box zinc-binding domain"/>
    <property type="match status" value="1"/>
</dbReference>
<feature type="domain" description="B box-type" evidence="3">
    <location>
        <begin position="92"/>
        <end position="135"/>
    </location>
</feature>
<dbReference type="AlphaFoldDB" id="A0ABD3UH77"/>
<dbReference type="EMBL" id="JBJQND010000016">
    <property type="protein sequence ID" value="KAL3848368.1"/>
    <property type="molecule type" value="Genomic_DNA"/>
</dbReference>
<reference evidence="4 5" key="1">
    <citation type="submission" date="2024-11" db="EMBL/GenBank/DDBJ databases">
        <title>Chromosome-level genome assembly of the freshwater bivalve Anodonta woodiana.</title>
        <authorList>
            <person name="Chen X."/>
        </authorList>
    </citation>
    <scope>NUCLEOTIDE SEQUENCE [LARGE SCALE GENOMIC DNA]</scope>
    <source>
        <strain evidence="4">MN2024</strain>
        <tissue evidence="4">Gills</tissue>
    </source>
</reference>
<evidence type="ECO:0000313" key="4">
    <source>
        <dbReference type="EMBL" id="KAL3848367.1"/>
    </source>
</evidence>
<dbReference type="CDD" id="cd19756">
    <property type="entry name" value="Bbox2"/>
    <property type="match status" value="1"/>
</dbReference>
<evidence type="ECO:0000259" key="3">
    <source>
        <dbReference type="PROSITE" id="PS50119"/>
    </source>
</evidence>
<evidence type="ECO:0000313" key="5">
    <source>
        <dbReference type="Proteomes" id="UP001634394"/>
    </source>
</evidence>
<keyword evidence="1" id="KW-0863">Zinc-finger</keyword>
<proteinExistence type="predicted"/>